<comment type="subcellular location">
    <subcellularLocation>
        <location evidence="1">Cell membrane</location>
        <topology evidence="1">Multi-pass membrane protein</topology>
    </subcellularLocation>
</comment>
<feature type="transmembrane region" description="Helical" evidence="7">
    <location>
        <begin position="12"/>
        <end position="35"/>
    </location>
</feature>
<evidence type="ECO:0000256" key="7">
    <source>
        <dbReference type="SAM" id="Phobius"/>
    </source>
</evidence>
<feature type="transmembrane region" description="Helical" evidence="7">
    <location>
        <begin position="357"/>
        <end position="376"/>
    </location>
</feature>
<feature type="transmembrane region" description="Helical" evidence="7">
    <location>
        <begin position="440"/>
        <end position="468"/>
    </location>
</feature>
<evidence type="ECO:0000313" key="8">
    <source>
        <dbReference type="EMBL" id="MDO6542041.1"/>
    </source>
</evidence>
<evidence type="ECO:0000256" key="1">
    <source>
        <dbReference type="ARBA" id="ARBA00004651"/>
    </source>
</evidence>
<comment type="similarity">
    <text evidence="2">Belongs to the polysaccharide synthase family.</text>
</comment>
<dbReference type="GO" id="GO:0005886">
    <property type="term" value="C:plasma membrane"/>
    <property type="evidence" value="ECO:0007669"/>
    <property type="project" value="UniProtKB-SubCell"/>
</dbReference>
<evidence type="ECO:0000313" key="9">
    <source>
        <dbReference type="Proteomes" id="UP001170624"/>
    </source>
</evidence>
<feature type="transmembrane region" description="Helical" evidence="7">
    <location>
        <begin position="114"/>
        <end position="135"/>
    </location>
</feature>
<feature type="transmembrane region" description="Helical" evidence="7">
    <location>
        <begin position="382"/>
        <end position="401"/>
    </location>
</feature>
<feature type="transmembrane region" description="Helical" evidence="7">
    <location>
        <begin position="169"/>
        <end position="191"/>
    </location>
</feature>
<proteinExistence type="inferred from homology"/>
<evidence type="ECO:0000256" key="4">
    <source>
        <dbReference type="ARBA" id="ARBA00022692"/>
    </source>
</evidence>
<dbReference type="EMBL" id="JAUOPU010000004">
    <property type="protein sequence ID" value="MDO6542041.1"/>
    <property type="molecule type" value="Genomic_DNA"/>
</dbReference>
<feature type="transmembrane region" description="Helical" evidence="7">
    <location>
        <begin position="408"/>
        <end position="428"/>
    </location>
</feature>
<feature type="transmembrane region" description="Helical" evidence="7">
    <location>
        <begin position="41"/>
        <end position="58"/>
    </location>
</feature>
<comment type="caution">
    <text evidence="8">The sequence shown here is derived from an EMBL/GenBank/DDBJ whole genome shotgun (WGS) entry which is preliminary data.</text>
</comment>
<accession>A0AAW7Y101</accession>
<keyword evidence="5 7" id="KW-1133">Transmembrane helix</keyword>
<feature type="transmembrane region" description="Helical" evidence="7">
    <location>
        <begin position="324"/>
        <end position="345"/>
    </location>
</feature>
<dbReference type="PANTHER" id="PTHR30250:SF10">
    <property type="entry name" value="LIPOPOLYSACCHARIDE BIOSYNTHESIS PROTEIN WZXC"/>
    <property type="match status" value="1"/>
</dbReference>
<dbReference type="PANTHER" id="PTHR30250">
    <property type="entry name" value="PST FAMILY PREDICTED COLANIC ACID TRANSPORTER"/>
    <property type="match status" value="1"/>
</dbReference>
<dbReference type="AlphaFoldDB" id="A0AAW7Y101"/>
<protein>
    <submittedName>
        <fullName evidence="8">Oligosaccharide flippase family protein</fullName>
    </submittedName>
</protein>
<keyword evidence="6 7" id="KW-0472">Membrane</keyword>
<evidence type="ECO:0000256" key="3">
    <source>
        <dbReference type="ARBA" id="ARBA00022475"/>
    </source>
</evidence>
<feature type="transmembrane region" description="Helical" evidence="7">
    <location>
        <begin position="79"/>
        <end position="102"/>
    </location>
</feature>
<feature type="transmembrane region" description="Helical" evidence="7">
    <location>
        <begin position="281"/>
        <end position="304"/>
    </location>
</feature>
<keyword evidence="3" id="KW-1003">Cell membrane</keyword>
<gene>
    <name evidence="8" type="ORF">Q4568_05835</name>
</gene>
<reference evidence="8" key="1">
    <citation type="submission" date="2023-07" db="EMBL/GenBank/DDBJ databases">
        <title>Genome content predicts the carbon catabolic preferences of heterotrophic bacteria.</title>
        <authorList>
            <person name="Gralka M."/>
        </authorList>
    </citation>
    <scope>NUCLEOTIDE SEQUENCE</scope>
    <source>
        <strain evidence="8">G2M05</strain>
    </source>
</reference>
<sequence length="501" mass="55685">MSFVKKLASASFWLTIASWVSSAVGILTMLIFARILSVDEFGLIATATLVTAFFDLFSRLGTEAYLIKEVDPDSEDINTAWTIQLIIKLLIALTIFSFSSWTASYFNEPQLENILKALALIPLFLAFANIGIALLKKEMAFKTLMFWDASAKITSFIITLILILITPTYWAYIVGMVSYFAIITTTSYYFSSYRPALCLSRLNKQISFSQWTLLKGIVNYFNNKCDQLIISKFVGSAALGAFSITQRIYETASDVLVLPFISILYPGLGQLDRKSPQFTTIFHNTLITTSVVVILLTGLLAINAEQLVIIALGSAEKWSVVANLLPIAAPLLITRILLFALFDVLTLLDKIKFLFKFELITAIVSSIVLFLAVYWGDIEALVIARIILTAVSCLVLLFVLQRLISLSVAAYLLESLPFVIASGAAYLITAPFQLLLINEVTNLLCVLATSFVYTSIYVAVLISFITLFKNHSTTYALISLQLSKLKMMVWQKLTKSDAKQM</sequence>
<evidence type="ECO:0000256" key="2">
    <source>
        <dbReference type="ARBA" id="ARBA00007430"/>
    </source>
</evidence>
<keyword evidence="4 7" id="KW-0812">Transmembrane</keyword>
<name>A0AAW7Y101_9GAMM</name>
<organism evidence="8 9">
    <name type="scientific">Photobacterium sanguinicancri</name>
    <dbReference type="NCBI Taxonomy" id="875932"/>
    <lineage>
        <taxon>Bacteria</taxon>
        <taxon>Pseudomonadati</taxon>
        <taxon>Pseudomonadota</taxon>
        <taxon>Gammaproteobacteria</taxon>
        <taxon>Vibrionales</taxon>
        <taxon>Vibrionaceae</taxon>
        <taxon>Photobacterium</taxon>
    </lineage>
</organism>
<evidence type="ECO:0000256" key="5">
    <source>
        <dbReference type="ARBA" id="ARBA00022989"/>
    </source>
</evidence>
<feature type="transmembrane region" description="Helical" evidence="7">
    <location>
        <begin position="144"/>
        <end position="163"/>
    </location>
</feature>
<evidence type="ECO:0000256" key="6">
    <source>
        <dbReference type="ARBA" id="ARBA00023136"/>
    </source>
</evidence>
<dbReference type="Pfam" id="PF13440">
    <property type="entry name" value="Polysacc_synt_3"/>
    <property type="match status" value="1"/>
</dbReference>
<dbReference type="InterPro" id="IPR050833">
    <property type="entry name" value="Poly_Biosynth_Transport"/>
</dbReference>
<dbReference type="Proteomes" id="UP001170624">
    <property type="component" value="Unassembled WGS sequence"/>
</dbReference>
<dbReference type="RefSeq" id="WP_062687599.1">
    <property type="nucleotide sequence ID" value="NZ_CANMLA010000001.1"/>
</dbReference>